<keyword evidence="2" id="KW-1185">Reference proteome</keyword>
<sequence>MRAHRFCNRCNTEVERETKLDYPYYCPQCDENLYSFETQDEQSDTSQGVVRLCAHNVEWWLDGGGHNLSETDEEHICSMLSQNFFAGELCSTTANGGEVYGWWKIQRIDIEL</sequence>
<dbReference type="EMBL" id="JACIEP010000025">
    <property type="protein sequence ID" value="MBB4038230.1"/>
    <property type="molecule type" value="Genomic_DNA"/>
</dbReference>
<comment type="caution">
    <text evidence="1">The sequence shown here is derived from an EMBL/GenBank/DDBJ whole genome shotgun (WGS) entry which is preliminary data.</text>
</comment>
<protein>
    <submittedName>
        <fullName evidence="1">Uncharacterized protein</fullName>
    </submittedName>
</protein>
<dbReference type="AlphaFoldDB" id="A0A840CQF2"/>
<name>A0A840CQF2_9BACT</name>
<gene>
    <name evidence="1" type="ORF">GGR21_004162</name>
</gene>
<dbReference type="Proteomes" id="UP000555103">
    <property type="component" value="Unassembled WGS sequence"/>
</dbReference>
<dbReference type="RefSeq" id="WP_183309032.1">
    <property type="nucleotide sequence ID" value="NZ_JACIEP010000025.1"/>
</dbReference>
<evidence type="ECO:0000313" key="1">
    <source>
        <dbReference type="EMBL" id="MBB4038230.1"/>
    </source>
</evidence>
<organism evidence="1 2">
    <name type="scientific">Dysgonomonas hofstadii</name>
    <dbReference type="NCBI Taxonomy" id="637886"/>
    <lineage>
        <taxon>Bacteria</taxon>
        <taxon>Pseudomonadati</taxon>
        <taxon>Bacteroidota</taxon>
        <taxon>Bacteroidia</taxon>
        <taxon>Bacteroidales</taxon>
        <taxon>Dysgonomonadaceae</taxon>
        <taxon>Dysgonomonas</taxon>
    </lineage>
</organism>
<accession>A0A840CQF2</accession>
<evidence type="ECO:0000313" key="2">
    <source>
        <dbReference type="Proteomes" id="UP000555103"/>
    </source>
</evidence>
<reference evidence="1 2" key="1">
    <citation type="submission" date="2020-08" db="EMBL/GenBank/DDBJ databases">
        <title>Genomic Encyclopedia of Type Strains, Phase IV (KMG-IV): sequencing the most valuable type-strain genomes for metagenomic binning, comparative biology and taxonomic classification.</title>
        <authorList>
            <person name="Goeker M."/>
        </authorList>
    </citation>
    <scope>NUCLEOTIDE SEQUENCE [LARGE SCALE GENOMIC DNA]</scope>
    <source>
        <strain evidence="1 2">DSM 104969</strain>
    </source>
</reference>
<proteinExistence type="predicted"/>